<evidence type="ECO:0000256" key="5">
    <source>
        <dbReference type="ARBA" id="ARBA00022526"/>
    </source>
</evidence>
<feature type="domain" description="Alpha-D-phosphohexomutase alpha/beta/alpha" evidence="12">
    <location>
        <begin position="226"/>
        <end position="334"/>
    </location>
</feature>
<evidence type="ECO:0000256" key="10">
    <source>
        <dbReference type="ARBA" id="ARBA00023277"/>
    </source>
</evidence>
<dbReference type="GeneID" id="115883365"/>
<dbReference type="Proteomes" id="UP000504635">
    <property type="component" value="Unplaced"/>
</dbReference>
<dbReference type="Gene3D" id="3.40.120.10">
    <property type="entry name" value="Alpha-D-Glucose-1,6-Bisphosphate, subunit A, domain 3"/>
    <property type="match status" value="3"/>
</dbReference>
<keyword evidence="8" id="KW-0460">Magnesium</keyword>
<dbReference type="Pfam" id="PF02879">
    <property type="entry name" value="PGM_PMM_II"/>
    <property type="match status" value="1"/>
</dbReference>
<dbReference type="InterPro" id="IPR016055">
    <property type="entry name" value="A-D-PHexomutase_a/b/a-I/II/III"/>
</dbReference>
<dbReference type="PANTHER" id="PTHR45745:SF1">
    <property type="entry name" value="PHOSPHOGLUCOMUTASE 2B-RELATED"/>
    <property type="match status" value="1"/>
</dbReference>
<evidence type="ECO:0000259" key="13">
    <source>
        <dbReference type="Pfam" id="PF02880"/>
    </source>
</evidence>
<evidence type="ECO:0000256" key="4">
    <source>
        <dbReference type="ARBA" id="ARBA00022490"/>
    </source>
</evidence>
<evidence type="ECO:0000313" key="14">
    <source>
        <dbReference type="Proteomes" id="UP000504635"/>
    </source>
</evidence>
<protein>
    <submittedName>
        <fullName evidence="15">Glucose 1,6-bisphosphate synthase-like</fullName>
    </submittedName>
</protein>
<evidence type="ECO:0000256" key="2">
    <source>
        <dbReference type="ARBA" id="ARBA00004496"/>
    </source>
</evidence>
<comment type="subcellular location">
    <subcellularLocation>
        <location evidence="2">Cytoplasm</location>
    </subcellularLocation>
</comment>
<dbReference type="GO" id="GO:0008973">
    <property type="term" value="F:phosphopentomutase activity"/>
    <property type="evidence" value="ECO:0007669"/>
    <property type="project" value="TreeGrafter"/>
</dbReference>
<evidence type="ECO:0000256" key="8">
    <source>
        <dbReference type="ARBA" id="ARBA00022842"/>
    </source>
</evidence>
<name>A0A6J2Y2V3_SITOR</name>
<feature type="domain" description="Alpha-D-phosphohexomutase alpha/beta/alpha" evidence="13">
    <location>
        <begin position="345"/>
        <end position="464"/>
    </location>
</feature>
<dbReference type="OrthoDB" id="8300170at2759"/>
<dbReference type="InterPro" id="IPR016066">
    <property type="entry name" value="A-D-PHexomutase_CS"/>
</dbReference>
<proteinExistence type="inferred from homology"/>
<dbReference type="Pfam" id="PF02878">
    <property type="entry name" value="PGM_PMM_I"/>
    <property type="match status" value="1"/>
</dbReference>
<feature type="domain" description="Alpha-D-phosphohexomutase alpha/beta/alpha" evidence="11">
    <location>
        <begin position="58"/>
        <end position="197"/>
    </location>
</feature>
<evidence type="ECO:0000256" key="9">
    <source>
        <dbReference type="ARBA" id="ARBA00023235"/>
    </source>
</evidence>
<dbReference type="CDD" id="cd05799">
    <property type="entry name" value="PGM2"/>
    <property type="match status" value="1"/>
</dbReference>
<dbReference type="InterPro" id="IPR005846">
    <property type="entry name" value="A-D-PHexomutase_a/b/a-III"/>
</dbReference>
<dbReference type="SUPFAM" id="SSF55957">
    <property type="entry name" value="Phosphoglucomutase, C-terminal domain"/>
    <property type="match status" value="1"/>
</dbReference>
<dbReference type="Pfam" id="PF02880">
    <property type="entry name" value="PGM_PMM_III"/>
    <property type="match status" value="1"/>
</dbReference>
<dbReference type="PANTHER" id="PTHR45745">
    <property type="entry name" value="PHOSPHOMANNOMUTASE 45A"/>
    <property type="match status" value="1"/>
</dbReference>
<sequence>MVEIIGSAKEDQKMAGDLNQKVEEWLRWDKNPKTRDEIKKLADQNQTKDLEKILMKRVAFGTAGLRGKMAAGYACMNDLVIVQTAQGFLKYLEQNRSAALKAEGLVIGYDGRHNSKRWAQLTTTIFVTAGYKVRLFGDYAITPFIPFSVKKYGCASGVMVTASHNPKDDNGYKVYDCNGAQIVPPCDRMIQNSILENLEPKDSSWKVEILQNHPLVIDPMKDALDSYLKTVIQDMIHPDYIECNKKVGLTFTYTPLHGTGYMPVEKVVQVVGIKIATVPEQKDPDPDFPTVKFPNPEEGKSSLDLSFKHAALNNSSVILANDPDADRFAVAEKNNKTGDWKIFTGNELGALFGYWTFQTYKKFKPNAPVNKVYMIASTVSSMILKTMAKREGFNFVDTLTGFKWIGNKALQLEKEGFDIILCFEEAIGFMCNSKVTDKDGVSALALFSCLVSQLYGNGQQIVDKLTEIYDYYGFHMSNNSYYFCHEPPKIKAIFKRIRNFGGKDTYPSGILNNKYKIVSIRDLTTGYDNSQPGNRAILPVSCQSEMITFVFDNGLFITLRTSGTEPKVKYYSELCMSPDVKDKEVVESTLNEMVSAICQEFFEPDKNGLIPQTR</sequence>
<keyword evidence="9" id="KW-0413">Isomerase</keyword>
<comment type="cofactor">
    <cofactor evidence="1">
        <name>Mg(2+)</name>
        <dbReference type="ChEBI" id="CHEBI:18420"/>
    </cofactor>
</comment>
<evidence type="ECO:0000313" key="15">
    <source>
        <dbReference type="RefSeq" id="XP_030757591.1"/>
    </source>
</evidence>
<keyword evidence="14" id="KW-1185">Reference proteome</keyword>
<keyword evidence="4" id="KW-0963">Cytoplasm</keyword>
<dbReference type="KEGG" id="soy:115883365"/>
<dbReference type="FunCoup" id="A0A6J2Y2V3">
    <property type="interactions" value="597"/>
</dbReference>
<evidence type="ECO:0000256" key="7">
    <source>
        <dbReference type="ARBA" id="ARBA00022723"/>
    </source>
</evidence>
<evidence type="ECO:0000259" key="12">
    <source>
        <dbReference type="Pfam" id="PF02879"/>
    </source>
</evidence>
<dbReference type="FunFam" id="3.40.120.10:FF:000035">
    <property type="entry name" value="Pgm3p"/>
    <property type="match status" value="1"/>
</dbReference>
<dbReference type="AlphaFoldDB" id="A0A6J2Y2V3"/>
<keyword evidence="6" id="KW-0597">Phosphoprotein</keyword>
<gene>
    <name evidence="15" type="primary">LOC115883365</name>
</gene>
<accession>A0A6J2Y2V3</accession>
<keyword evidence="7" id="KW-0479">Metal-binding</keyword>
<dbReference type="GO" id="GO:0000287">
    <property type="term" value="F:magnesium ion binding"/>
    <property type="evidence" value="ECO:0007669"/>
    <property type="project" value="InterPro"/>
</dbReference>
<dbReference type="InterPro" id="IPR005845">
    <property type="entry name" value="A-D-PHexomutase_a/b/a-II"/>
</dbReference>
<dbReference type="GO" id="GO:0005737">
    <property type="term" value="C:cytoplasm"/>
    <property type="evidence" value="ECO:0007669"/>
    <property type="project" value="UniProtKB-SubCell"/>
</dbReference>
<keyword evidence="5" id="KW-0313">Glucose metabolism</keyword>
<dbReference type="InterPro" id="IPR036900">
    <property type="entry name" value="A-D-PHexomutase_C_sf"/>
</dbReference>
<comment type="similarity">
    <text evidence="3">Belongs to the phosphohexose mutase family.</text>
</comment>
<dbReference type="GO" id="GO:0006166">
    <property type="term" value="P:purine ribonucleoside salvage"/>
    <property type="evidence" value="ECO:0007669"/>
    <property type="project" value="TreeGrafter"/>
</dbReference>
<organism evidence="14 15">
    <name type="scientific">Sitophilus oryzae</name>
    <name type="common">Rice weevil</name>
    <name type="synonym">Curculio oryzae</name>
    <dbReference type="NCBI Taxonomy" id="7048"/>
    <lineage>
        <taxon>Eukaryota</taxon>
        <taxon>Metazoa</taxon>
        <taxon>Ecdysozoa</taxon>
        <taxon>Arthropoda</taxon>
        <taxon>Hexapoda</taxon>
        <taxon>Insecta</taxon>
        <taxon>Pterygota</taxon>
        <taxon>Neoptera</taxon>
        <taxon>Endopterygota</taxon>
        <taxon>Coleoptera</taxon>
        <taxon>Polyphaga</taxon>
        <taxon>Cucujiformia</taxon>
        <taxon>Curculionidae</taxon>
        <taxon>Dryophthorinae</taxon>
        <taxon>Sitophilus</taxon>
    </lineage>
</organism>
<dbReference type="InParanoid" id="A0A6J2Y2V3"/>
<evidence type="ECO:0000259" key="11">
    <source>
        <dbReference type="Pfam" id="PF02878"/>
    </source>
</evidence>
<dbReference type="GO" id="GO:0005634">
    <property type="term" value="C:nucleus"/>
    <property type="evidence" value="ECO:0007669"/>
    <property type="project" value="TreeGrafter"/>
</dbReference>
<dbReference type="SUPFAM" id="SSF53738">
    <property type="entry name" value="Phosphoglucomutase, first 3 domains"/>
    <property type="match status" value="3"/>
</dbReference>
<dbReference type="InterPro" id="IPR005844">
    <property type="entry name" value="A-D-PHexomutase_a/b/a-I"/>
</dbReference>
<dbReference type="GO" id="GO:0006006">
    <property type="term" value="P:glucose metabolic process"/>
    <property type="evidence" value="ECO:0007669"/>
    <property type="project" value="UniProtKB-KW"/>
</dbReference>
<evidence type="ECO:0000256" key="3">
    <source>
        <dbReference type="ARBA" id="ARBA00010231"/>
    </source>
</evidence>
<evidence type="ECO:0000256" key="6">
    <source>
        <dbReference type="ARBA" id="ARBA00022553"/>
    </source>
</evidence>
<dbReference type="PROSITE" id="PS00710">
    <property type="entry name" value="PGM_PMM"/>
    <property type="match status" value="1"/>
</dbReference>
<dbReference type="RefSeq" id="XP_030757591.1">
    <property type="nucleotide sequence ID" value="XM_030901731.1"/>
</dbReference>
<reference evidence="15" key="1">
    <citation type="submission" date="2025-08" db="UniProtKB">
        <authorList>
            <consortium name="RefSeq"/>
        </authorList>
    </citation>
    <scope>IDENTIFICATION</scope>
    <source>
        <tissue evidence="15">Gonads</tissue>
    </source>
</reference>
<keyword evidence="10" id="KW-0119">Carbohydrate metabolism</keyword>
<evidence type="ECO:0000256" key="1">
    <source>
        <dbReference type="ARBA" id="ARBA00001946"/>
    </source>
</evidence>